<dbReference type="PRINTS" id="PR00463">
    <property type="entry name" value="EP450I"/>
</dbReference>
<dbReference type="SUPFAM" id="SSF48264">
    <property type="entry name" value="Cytochrome P450"/>
    <property type="match status" value="1"/>
</dbReference>
<dbReference type="Pfam" id="PF00067">
    <property type="entry name" value="p450"/>
    <property type="match status" value="1"/>
</dbReference>
<evidence type="ECO:0000256" key="2">
    <source>
        <dbReference type="ARBA" id="ARBA00010617"/>
    </source>
</evidence>
<keyword evidence="6" id="KW-1185">Reference proteome</keyword>
<proteinExistence type="inferred from homology"/>
<accession>A0ABP0FI71</accession>
<protein>
    <recommendedName>
        <fullName evidence="7">Cytochrome P450</fullName>
    </recommendedName>
</protein>
<gene>
    <name evidence="5" type="ORF">CVLEPA_LOCUS9606</name>
</gene>
<keyword evidence="4" id="KW-0408">Iron</keyword>
<dbReference type="InterPro" id="IPR002401">
    <property type="entry name" value="Cyt_P450_E_grp-I"/>
</dbReference>
<dbReference type="InterPro" id="IPR001128">
    <property type="entry name" value="Cyt_P450"/>
</dbReference>
<evidence type="ECO:0000313" key="5">
    <source>
        <dbReference type="EMBL" id="CAK8679360.1"/>
    </source>
</evidence>
<dbReference type="InterPro" id="IPR050182">
    <property type="entry name" value="Cytochrome_P450_fam2"/>
</dbReference>
<dbReference type="PANTHER" id="PTHR24300">
    <property type="entry name" value="CYTOCHROME P450 508A4-RELATED"/>
    <property type="match status" value="1"/>
</dbReference>
<dbReference type="InterPro" id="IPR036396">
    <property type="entry name" value="Cyt_P450_sf"/>
</dbReference>
<sequence length="474" mass="53015">MSCCCGDPEGFPPGRKGVPFLGCAPFVGSDAPRAFFNWSKDYGSIMSVRMGKKTWVVLNDYDSMYQAFIEQQSKASSRPLIPLLDQYNEGLGLGSVRYGEFFKANRSFGEKILRGAGIGAQTIEERVIEESGFLVDAIKAKSGKSFTTRFPLNNASCNVLWSILFGERADYDDASFNRLISALCKTINEDPGFPSTAISLMGLTPSLMNFPLFKGVNEEYLQNFKNLLKVFADIIDKHKETYSEKFSRGFVDAYVKEVKKGTPHFSYEQLVQFARELFNAGAQPTAGMVGWGLLCLIHYPETQKKLRAEINKVIGKGKVTTSSKASMPYTNAFIQELMRFRTMVIFTVPHETTEDMDLKGFKIPKGTTVLGNVWGVNNHPDYWEHAEKFDPERFIDENGDFIKSDHVVSYGIGGPRDCIGYHVAQLEIFIMLVSMVRKFEFLPDPDASDLPPIDKGAIGAFFIPALHKLVAKEI</sequence>
<organism evidence="5 6">
    <name type="scientific">Clavelina lepadiformis</name>
    <name type="common">Light-bulb sea squirt</name>
    <name type="synonym">Ascidia lepadiformis</name>
    <dbReference type="NCBI Taxonomy" id="159417"/>
    <lineage>
        <taxon>Eukaryota</taxon>
        <taxon>Metazoa</taxon>
        <taxon>Chordata</taxon>
        <taxon>Tunicata</taxon>
        <taxon>Ascidiacea</taxon>
        <taxon>Aplousobranchia</taxon>
        <taxon>Clavelinidae</taxon>
        <taxon>Clavelina</taxon>
    </lineage>
</organism>
<evidence type="ECO:0000256" key="1">
    <source>
        <dbReference type="ARBA" id="ARBA00001971"/>
    </source>
</evidence>
<evidence type="ECO:0008006" key="7">
    <source>
        <dbReference type="Google" id="ProtNLM"/>
    </source>
</evidence>
<comment type="similarity">
    <text evidence="2">Belongs to the cytochrome P450 family.</text>
</comment>
<evidence type="ECO:0000313" key="6">
    <source>
        <dbReference type="Proteomes" id="UP001642483"/>
    </source>
</evidence>
<dbReference type="EMBL" id="CAWYQH010000057">
    <property type="protein sequence ID" value="CAK8679360.1"/>
    <property type="molecule type" value="Genomic_DNA"/>
</dbReference>
<reference evidence="5 6" key="1">
    <citation type="submission" date="2024-02" db="EMBL/GenBank/DDBJ databases">
        <authorList>
            <person name="Daric V."/>
            <person name="Darras S."/>
        </authorList>
    </citation>
    <scope>NUCLEOTIDE SEQUENCE [LARGE SCALE GENOMIC DNA]</scope>
</reference>
<comment type="cofactor">
    <cofactor evidence="1">
        <name>heme</name>
        <dbReference type="ChEBI" id="CHEBI:30413"/>
    </cofactor>
</comment>
<comment type="caution">
    <text evidence="5">The sequence shown here is derived from an EMBL/GenBank/DDBJ whole genome shotgun (WGS) entry which is preliminary data.</text>
</comment>
<name>A0ABP0FI71_CLALP</name>
<dbReference type="Proteomes" id="UP001642483">
    <property type="component" value="Unassembled WGS sequence"/>
</dbReference>
<evidence type="ECO:0000256" key="3">
    <source>
        <dbReference type="ARBA" id="ARBA00022723"/>
    </source>
</evidence>
<keyword evidence="3" id="KW-0479">Metal-binding</keyword>
<evidence type="ECO:0000256" key="4">
    <source>
        <dbReference type="ARBA" id="ARBA00023004"/>
    </source>
</evidence>
<dbReference type="Gene3D" id="1.10.630.10">
    <property type="entry name" value="Cytochrome P450"/>
    <property type="match status" value="1"/>
</dbReference>
<dbReference type="PANTHER" id="PTHR24300:SF397">
    <property type="entry name" value="CYTOCHROME P450 2U1"/>
    <property type="match status" value="1"/>
</dbReference>